<keyword evidence="3" id="KW-0902">Two-component regulatory system</keyword>
<dbReference type="Pfam" id="PF02518">
    <property type="entry name" value="HATPase_c"/>
    <property type="match status" value="1"/>
</dbReference>
<feature type="domain" description="Histidine kinase" evidence="4">
    <location>
        <begin position="136"/>
        <end position="327"/>
    </location>
</feature>
<dbReference type="CDD" id="cd16917">
    <property type="entry name" value="HATPase_UhpB-NarQ-NarX-like"/>
    <property type="match status" value="1"/>
</dbReference>
<comment type="caution">
    <text evidence="6">The sequence shown here is derived from an EMBL/GenBank/DDBJ whole genome shotgun (WGS) entry which is preliminary data.</text>
</comment>
<dbReference type="InterPro" id="IPR005467">
    <property type="entry name" value="His_kinase_dom"/>
</dbReference>
<evidence type="ECO:0000256" key="2">
    <source>
        <dbReference type="ARBA" id="ARBA00022777"/>
    </source>
</evidence>
<dbReference type="InterPro" id="IPR011712">
    <property type="entry name" value="Sig_transdc_His_kin_sub3_dim/P"/>
</dbReference>
<dbReference type="InterPro" id="IPR035965">
    <property type="entry name" value="PAS-like_dom_sf"/>
</dbReference>
<dbReference type="InterPro" id="IPR003594">
    <property type="entry name" value="HATPase_dom"/>
</dbReference>
<evidence type="ECO:0000256" key="3">
    <source>
        <dbReference type="ARBA" id="ARBA00023012"/>
    </source>
</evidence>
<dbReference type="GO" id="GO:0046983">
    <property type="term" value="F:protein dimerization activity"/>
    <property type="evidence" value="ECO:0007669"/>
    <property type="project" value="InterPro"/>
</dbReference>
<evidence type="ECO:0000259" key="4">
    <source>
        <dbReference type="PROSITE" id="PS50109"/>
    </source>
</evidence>
<dbReference type="InterPro" id="IPR050482">
    <property type="entry name" value="Sensor_HK_TwoCompSys"/>
</dbReference>
<dbReference type="PROSITE" id="PS50112">
    <property type="entry name" value="PAS"/>
    <property type="match status" value="1"/>
</dbReference>
<dbReference type="InterPro" id="IPR000014">
    <property type="entry name" value="PAS"/>
</dbReference>
<name>A0A562ZW30_9BURK</name>
<keyword evidence="7" id="KW-1185">Reference proteome</keyword>
<dbReference type="Proteomes" id="UP000318199">
    <property type="component" value="Unassembled WGS sequence"/>
</dbReference>
<dbReference type="PROSITE" id="PS50109">
    <property type="entry name" value="HIS_KIN"/>
    <property type="match status" value="1"/>
</dbReference>
<dbReference type="InterPro" id="IPR036890">
    <property type="entry name" value="HATPase_C_sf"/>
</dbReference>
<reference evidence="6 7" key="1">
    <citation type="submission" date="2019-07" db="EMBL/GenBank/DDBJ databases">
        <title>Caenimonas sedimenti sp. nov., isolated from activated sludge.</title>
        <authorList>
            <person name="Xu J."/>
        </authorList>
    </citation>
    <scope>NUCLEOTIDE SEQUENCE [LARGE SCALE GENOMIC DNA]</scope>
    <source>
        <strain evidence="6 7">HX-9-20</strain>
    </source>
</reference>
<dbReference type="Gene3D" id="1.20.5.1930">
    <property type="match status" value="1"/>
</dbReference>
<evidence type="ECO:0000259" key="5">
    <source>
        <dbReference type="PROSITE" id="PS50112"/>
    </source>
</evidence>
<evidence type="ECO:0000313" key="6">
    <source>
        <dbReference type="EMBL" id="TWO72829.1"/>
    </source>
</evidence>
<sequence>MDGIISVDAGQCIVLYNRAAEKIFGWRADQVMGQRLEMLIPERFRAGHEAQVRQFGHTGITSRRMGGRTLVYGLRASGEEFPIDASISQLATAEGTVYTVILRDVTERVRAQEELAAFAAEASGVREQEKSRIARELHDELAQSLTALKMDTIWVRQNLQEDPAGATAKLSQMLALLDASVAATRRISSDLRPLVLDDLGLVPAIEWAVQNFSQRTGVPCSLEADEALELEEPYATAVFRIVQESLANVGKHARARQAWVRVAREVGDMVLEVRDDGAGFDTAGPRKPQSLGLVGLRERAHLLKGEVRVSSAPGQGTVVRARIPVGAAA</sequence>
<dbReference type="Gene3D" id="3.30.565.10">
    <property type="entry name" value="Histidine kinase-like ATPase, C-terminal domain"/>
    <property type="match status" value="1"/>
</dbReference>
<accession>A0A562ZW30</accession>
<dbReference type="GO" id="GO:0006355">
    <property type="term" value="P:regulation of DNA-templated transcription"/>
    <property type="evidence" value="ECO:0007669"/>
    <property type="project" value="InterPro"/>
</dbReference>
<evidence type="ECO:0000313" key="7">
    <source>
        <dbReference type="Proteomes" id="UP000318199"/>
    </source>
</evidence>
<organism evidence="6 7">
    <name type="scientific">Caenimonas sedimenti</name>
    <dbReference type="NCBI Taxonomy" id="2596921"/>
    <lineage>
        <taxon>Bacteria</taxon>
        <taxon>Pseudomonadati</taxon>
        <taxon>Pseudomonadota</taxon>
        <taxon>Betaproteobacteria</taxon>
        <taxon>Burkholderiales</taxon>
        <taxon>Comamonadaceae</taxon>
        <taxon>Caenimonas</taxon>
    </lineage>
</organism>
<dbReference type="GO" id="GO:0016020">
    <property type="term" value="C:membrane"/>
    <property type="evidence" value="ECO:0007669"/>
    <property type="project" value="InterPro"/>
</dbReference>
<dbReference type="SUPFAM" id="SSF55874">
    <property type="entry name" value="ATPase domain of HSP90 chaperone/DNA topoisomerase II/histidine kinase"/>
    <property type="match status" value="1"/>
</dbReference>
<dbReference type="PANTHER" id="PTHR24421">
    <property type="entry name" value="NITRATE/NITRITE SENSOR PROTEIN NARX-RELATED"/>
    <property type="match status" value="1"/>
</dbReference>
<gene>
    <name evidence="6" type="ORF">FN976_03975</name>
</gene>
<dbReference type="NCBIfam" id="TIGR00229">
    <property type="entry name" value="sensory_box"/>
    <property type="match status" value="1"/>
</dbReference>
<evidence type="ECO:0000256" key="1">
    <source>
        <dbReference type="ARBA" id="ARBA00022679"/>
    </source>
</evidence>
<dbReference type="EMBL" id="VOBQ01000003">
    <property type="protein sequence ID" value="TWO72829.1"/>
    <property type="molecule type" value="Genomic_DNA"/>
</dbReference>
<keyword evidence="2" id="KW-0418">Kinase</keyword>
<protein>
    <submittedName>
        <fullName evidence="6">PAS domain S-box protein</fullName>
    </submittedName>
</protein>
<dbReference type="Gene3D" id="3.30.450.20">
    <property type="entry name" value="PAS domain"/>
    <property type="match status" value="1"/>
</dbReference>
<proteinExistence type="predicted"/>
<keyword evidence="1" id="KW-0808">Transferase</keyword>
<dbReference type="Pfam" id="PF07730">
    <property type="entry name" value="HisKA_3"/>
    <property type="match status" value="1"/>
</dbReference>
<dbReference type="CDD" id="cd00130">
    <property type="entry name" value="PAS"/>
    <property type="match status" value="1"/>
</dbReference>
<dbReference type="GO" id="GO:0000155">
    <property type="term" value="F:phosphorelay sensor kinase activity"/>
    <property type="evidence" value="ECO:0007669"/>
    <property type="project" value="InterPro"/>
</dbReference>
<dbReference type="OrthoDB" id="9782588at2"/>
<dbReference type="AlphaFoldDB" id="A0A562ZW30"/>
<dbReference type="PANTHER" id="PTHR24421:SF59">
    <property type="entry name" value="OXYGEN SENSOR HISTIDINE KINASE NREB"/>
    <property type="match status" value="1"/>
</dbReference>
<dbReference type="SMART" id="SM00387">
    <property type="entry name" value="HATPase_c"/>
    <property type="match status" value="1"/>
</dbReference>
<dbReference type="SUPFAM" id="SSF55785">
    <property type="entry name" value="PYP-like sensor domain (PAS domain)"/>
    <property type="match status" value="1"/>
</dbReference>
<feature type="domain" description="PAS" evidence="5">
    <location>
        <begin position="1"/>
        <end position="42"/>
    </location>
</feature>
<dbReference type="Pfam" id="PF13426">
    <property type="entry name" value="PAS_9"/>
    <property type="match status" value="1"/>
</dbReference>